<dbReference type="InterPro" id="IPR050695">
    <property type="entry name" value="N-acetylmuramoyl_amidase_3"/>
</dbReference>
<dbReference type="AlphaFoldDB" id="A0A3E2BQP2"/>
<comment type="caution">
    <text evidence="6">The sequence shown here is derived from an EMBL/GenBank/DDBJ whole genome shotgun (WGS) entry which is preliminary data.</text>
</comment>
<keyword evidence="2" id="KW-0175">Coiled coil</keyword>
<keyword evidence="1" id="KW-0378">Hydrolase</keyword>
<dbReference type="InterPro" id="IPR002508">
    <property type="entry name" value="MurNAc-LAA_cat"/>
</dbReference>
<organism evidence="6 7">
    <name type="scientific">Candidatus Saccharicenans subterraneus</name>
    <dbReference type="NCBI Taxonomy" id="2508984"/>
    <lineage>
        <taxon>Bacteria</taxon>
        <taxon>Candidatus Aminicenantota</taxon>
        <taxon>Candidatus Aminicenantia</taxon>
        <taxon>Candidatus Aminicenantales</taxon>
        <taxon>Candidatus Saccharicenantaceae</taxon>
        <taxon>Candidatus Saccharicenans</taxon>
    </lineage>
</organism>
<evidence type="ECO:0000313" key="6">
    <source>
        <dbReference type="EMBL" id="RFT17021.1"/>
    </source>
</evidence>
<dbReference type="PANTHER" id="PTHR30404">
    <property type="entry name" value="N-ACETYLMURAMOYL-L-ALANINE AMIDASE"/>
    <property type="match status" value="1"/>
</dbReference>
<feature type="compositionally biased region" description="Low complexity" evidence="3">
    <location>
        <begin position="152"/>
        <end position="171"/>
    </location>
</feature>
<evidence type="ECO:0000259" key="5">
    <source>
        <dbReference type="SMART" id="SM00646"/>
    </source>
</evidence>
<keyword evidence="4" id="KW-0732">Signal</keyword>
<dbReference type="CDD" id="cd02696">
    <property type="entry name" value="MurNAc-LAA"/>
    <property type="match status" value="1"/>
</dbReference>
<dbReference type="GO" id="GO:0008745">
    <property type="term" value="F:N-acetylmuramoyl-L-alanine amidase activity"/>
    <property type="evidence" value="ECO:0007669"/>
    <property type="project" value="InterPro"/>
</dbReference>
<evidence type="ECO:0000256" key="4">
    <source>
        <dbReference type="SAM" id="SignalP"/>
    </source>
</evidence>
<dbReference type="EMBL" id="QUAH01000001">
    <property type="protein sequence ID" value="RFT17021.1"/>
    <property type="molecule type" value="Genomic_DNA"/>
</dbReference>
<dbReference type="Proteomes" id="UP000257323">
    <property type="component" value="Unassembled WGS sequence"/>
</dbReference>
<feature type="signal peptide" evidence="4">
    <location>
        <begin position="1"/>
        <end position="28"/>
    </location>
</feature>
<dbReference type="GO" id="GO:0009253">
    <property type="term" value="P:peptidoglycan catabolic process"/>
    <property type="evidence" value="ECO:0007669"/>
    <property type="project" value="InterPro"/>
</dbReference>
<feature type="region of interest" description="Disordered" evidence="3">
    <location>
        <begin position="135"/>
        <end position="178"/>
    </location>
</feature>
<feature type="domain" description="MurNAc-LAA" evidence="5">
    <location>
        <begin position="242"/>
        <end position="396"/>
    </location>
</feature>
<sequence>MPRTARVILVLSLLFVAFSSLVFSPVLAQKKSQPVPVIKVEVVDFTGGARLKITAGSNLNYSLRKSGNVLTVSFRSLSGLRYDRTPFSSRLVQSIDLAKSPEAFLLLIKTSTADFSYTQSARWNPFELTIELRTGEEKKAPAEPRPTAPEKPVTTQVQAQPTAAAEQAGPPTSGGKKQVKTIVIDPGHGGNETGAKGTYGTLEKDVTLAVSRKLKEAIERGLKYRVVMTREADLSVPLERRAAIANNNKADLFISIHVNGSRRVKANGSETFFLSLNATDEESRRLAYFENNSEELENRVPEKDFDDLKLILWDMAQSAYLKQSSQLAEFVQQELNELLNTRNRGVKQAPFKVLTGAACPAILVEVAFITNPEEEKQLQSEDFQARVAEAIYRGLNRFLQLYEKP</sequence>
<name>A0A3E2BQP2_9BACT</name>
<dbReference type="SMART" id="SM00646">
    <property type="entry name" value="Ami_3"/>
    <property type="match status" value="1"/>
</dbReference>
<dbReference type="SUPFAM" id="SSF53187">
    <property type="entry name" value="Zn-dependent exopeptidases"/>
    <property type="match status" value="1"/>
</dbReference>
<feature type="coiled-coil region" evidence="2">
    <location>
        <begin position="279"/>
        <end position="341"/>
    </location>
</feature>
<gene>
    <name evidence="6" type="ORF">OP8BY_0963</name>
</gene>
<dbReference type="Gene3D" id="3.40.630.40">
    <property type="entry name" value="Zn-dependent exopeptidases"/>
    <property type="match status" value="1"/>
</dbReference>
<dbReference type="PANTHER" id="PTHR30404:SF0">
    <property type="entry name" value="N-ACETYLMURAMOYL-L-ALANINE AMIDASE AMIC"/>
    <property type="match status" value="1"/>
</dbReference>
<accession>A0A3E2BQP2</accession>
<dbReference type="FunFam" id="3.40.630.40:FF:000005">
    <property type="entry name" value="N-acetylmuramoyl-L-alanine amidase (AmiA)"/>
    <property type="match status" value="1"/>
</dbReference>
<dbReference type="GO" id="GO:0030288">
    <property type="term" value="C:outer membrane-bounded periplasmic space"/>
    <property type="evidence" value="ECO:0007669"/>
    <property type="project" value="TreeGrafter"/>
</dbReference>
<evidence type="ECO:0000256" key="3">
    <source>
        <dbReference type="SAM" id="MobiDB-lite"/>
    </source>
</evidence>
<protein>
    <submittedName>
        <fullName evidence="6">N-acetylmuramoyl-L-alanine amidase</fullName>
    </submittedName>
</protein>
<proteinExistence type="predicted"/>
<dbReference type="Pfam" id="PF01520">
    <property type="entry name" value="Amidase_3"/>
    <property type="match status" value="1"/>
</dbReference>
<evidence type="ECO:0000313" key="7">
    <source>
        <dbReference type="Proteomes" id="UP000257323"/>
    </source>
</evidence>
<reference evidence="6 7" key="1">
    <citation type="submission" date="2018-08" db="EMBL/GenBank/DDBJ databases">
        <title>Genome analysis of the thermophilic bacterium of the candidate phylum Aminicenantes from deep subsurface aquifer revealed its physiology and ecological role.</title>
        <authorList>
            <person name="Kadnikov V.V."/>
            <person name="Mardanov A.V."/>
            <person name="Beletsky A.V."/>
            <person name="Karnachuk O.V."/>
            <person name="Ravin N.V."/>
        </authorList>
    </citation>
    <scope>NUCLEOTIDE SEQUENCE [LARGE SCALE GENOMIC DNA]</scope>
    <source>
        <strain evidence="6">BY38</strain>
    </source>
</reference>
<evidence type="ECO:0000256" key="2">
    <source>
        <dbReference type="SAM" id="Coils"/>
    </source>
</evidence>
<feature type="chain" id="PRO_5017667224" evidence="4">
    <location>
        <begin position="29"/>
        <end position="405"/>
    </location>
</feature>
<evidence type="ECO:0000256" key="1">
    <source>
        <dbReference type="ARBA" id="ARBA00022801"/>
    </source>
</evidence>